<evidence type="ECO:0000256" key="1">
    <source>
        <dbReference type="ARBA" id="ARBA00000085"/>
    </source>
</evidence>
<reference evidence="15 16" key="1">
    <citation type="journal article" date="2016" name="Nat. Commun.">
        <title>Thousands of microbial genomes shed light on interconnected biogeochemical processes in an aquifer system.</title>
        <authorList>
            <person name="Anantharaman K."/>
            <person name="Brown C.T."/>
            <person name="Hug L.A."/>
            <person name="Sharon I."/>
            <person name="Castelle C.J."/>
            <person name="Probst A.J."/>
            <person name="Thomas B.C."/>
            <person name="Singh A."/>
            <person name="Wilkins M.J."/>
            <person name="Karaoz U."/>
            <person name="Brodie E.L."/>
            <person name="Williams K.H."/>
            <person name="Hubbard S.S."/>
            <person name="Banfield J.F."/>
        </authorList>
    </citation>
    <scope>NUCLEOTIDE SEQUENCE [LARGE SCALE GENOMIC DNA]</scope>
</reference>
<dbReference type="Gene3D" id="3.30.565.10">
    <property type="entry name" value="Histidine kinase-like ATPase, C-terminal domain"/>
    <property type="match status" value="1"/>
</dbReference>
<dbReference type="AlphaFoldDB" id="A0A1F5K2K1"/>
<dbReference type="InterPro" id="IPR004358">
    <property type="entry name" value="Sig_transdc_His_kin-like_C"/>
</dbReference>
<evidence type="ECO:0000256" key="2">
    <source>
        <dbReference type="ARBA" id="ARBA00004236"/>
    </source>
</evidence>
<evidence type="ECO:0000256" key="5">
    <source>
        <dbReference type="ARBA" id="ARBA00022475"/>
    </source>
</evidence>
<accession>A0A1F5K2K1</accession>
<dbReference type="Proteomes" id="UP000176405">
    <property type="component" value="Unassembled WGS sequence"/>
</dbReference>
<dbReference type="SMART" id="SM00065">
    <property type="entry name" value="GAF"/>
    <property type="match status" value="1"/>
</dbReference>
<dbReference type="FunFam" id="3.30.565.10:FF:000023">
    <property type="entry name" value="PAS domain-containing sensor histidine kinase"/>
    <property type="match status" value="1"/>
</dbReference>
<dbReference type="SUPFAM" id="SSF55874">
    <property type="entry name" value="ATPase domain of HSP90 chaperone/DNA topoisomerase II/histidine kinase"/>
    <property type="match status" value="1"/>
</dbReference>
<evidence type="ECO:0000256" key="11">
    <source>
        <dbReference type="ARBA" id="ARBA00023012"/>
    </source>
</evidence>
<dbReference type="FunFam" id="1.10.287.130:FF:000001">
    <property type="entry name" value="Two-component sensor histidine kinase"/>
    <property type="match status" value="1"/>
</dbReference>
<evidence type="ECO:0000256" key="3">
    <source>
        <dbReference type="ARBA" id="ARBA00004314"/>
    </source>
</evidence>
<dbReference type="Pfam" id="PF02518">
    <property type="entry name" value="HATPase_c"/>
    <property type="match status" value="1"/>
</dbReference>
<dbReference type="GO" id="GO:0005524">
    <property type="term" value="F:ATP binding"/>
    <property type="evidence" value="ECO:0007669"/>
    <property type="project" value="UniProtKB-KW"/>
</dbReference>
<dbReference type="SMART" id="SM00388">
    <property type="entry name" value="HisKA"/>
    <property type="match status" value="1"/>
</dbReference>
<evidence type="ECO:0000256" key="13">
    <source>
        <dbReference type="SAM" id="Phobius"/>
    </source>
</evidence>
<comment type="catalytic activity">
    <reaction evidence="1">
        <text>ATP + protein L-histidine = ADP + protein N-phospho-L-histidine.</text>
        <dbReference type="EC" id="2.7.13.3"/>
    </reaction>
</comment>
<comment type="subcellular location">
    <subcellularLocation>
        <location evidence="2">Cell membrane</location>
    </subcellularLocation>
    <subcellularLocation>
        <location evidence="3">Membrane raft</location>
        <topology evidence="3">Multi-pass membrane protein</topology>
    </subcellularLocation>
</comment>
<dbReference type="SUPFAM" id="SSF55781">
    <property type="entry name" value="GAF domain-like"/>
    <property type="match status" value="1"/>
</dbReference>
<dbReference type="SUPFAM" id="SSF47384">
    <property type="entry name" value="Homodimeric domain of signal transducing histidine kinase"/>
    <property type="match status" value="1"/>
</dbReference>
<feature type="domain" description="Histidine kinase" evidence="14">
    <location>
        <begin position="242"/>
        <end position="463"/>
    </location>
</feature>
<dbReference type="EMBL" id="MFDH01000028">
    <property type="protein sequence ID" value="OGE35106.1"/>
    <property type="molecule type" value="Genomic_DNA"/>
</dbReference>
<dbReference type="PANTHER" id="PTHR43711:SF31">
    <property type="entry name" value="HISTIDINE KINASE"/>
    <property type="match status" value="1"/>
</dbReference>
<keyword evidence="6" id="KW-0597">Phosphoprotein</keyword>
<dbReference type="EC" id="2.7.13.3" evidence="4"/>
<dbReference type="SMART" id="SM00387">
    <property type="entry name" value="HATPase_c"/>
    <property type="match status" value="1"/>
</dbReference>
<evidence type="ECO:0000256" key="9">
    <source>
        <dbReference type="ARBA" id="ARBA00022777"/>
    </source>
</evidence>
<feature type="transmembrane region" description="Helical" evidence="13">
    <location>
        <begin position="6"/>
        <end position="24"/>
    </location>
</feature>
<dbReference type="Pfam" id="PF13185">
    <property type="entry name" value="GAF_2"/>
    <property type="match status" value="1"/>
</dbReference>
<dbReference type="InterPro" id="IPR003594">
    <property type="entry name" value="HATPase_dom"/>
</dbReference>
<organism evidence="15 16">
    <name type="scientific">Candidatus Daviesbacteria bacterium RIFCSPHIGHO2_12_FULL_43_11</name>
    <dbReference type="NCBI Taxonomy" id="1797780"/>
    <lineage>
        <taxon>Bacteria</taxon>
        <taxon>Candidatus Daviesiibacteriota</taxon>
    </lineage>
</organism>
<dbReference type="PANTHER" id="PTHR43711">
    <property type="entry name" value="TWO-COMPONENT HISTIDINE KINASE"/>
    <property type="match status" value="1"/>
</dbReference>
<dbReference type="InterPro" id="IPR003018">
    <property type="entry name" value="GAF"/>
</dbReference>
<dbReference type="GO" id="GO:0000155">
    <property type="term" value="F:phosphorelay sensor kinase activity"/>
    <property type="evidence" value="ECO:0007669"/>
    <property type="project" value="InterPro"/>
</dbReference>
<sequence>MELVIISLSLAISVIGIFLFRLSLRQRSLQIKNKRLATLRKLDEIMMSVSISVSEVAQRVVDTIAFELGFSFGVIAIVEPERGTLKRVAVSRTEAGLKGVSMFPVNFHELRIPLTATQNLGVKALKENKLQITNSLYDMLVPAVSKDFSDKLQVFTGIKTTYVFPIISQGKQLGIMIVSFNKDTTKIKRDEIEIVQELLGVVGVAINNALLYQSLHETTRKLAQANIKLEQLDKLKDDFVSVASHELRTPMTAIRSYSWMALNKPDIKLSEKMKKYLSRVLISTERLINLVNDMLNVSRIEAGRIEIRPQIFDIGVLVDDVMAEVTPKANEKMVQLEVGKVQLPKIFADPDKVHQVLLNLIGNSLKFTPTDGLIKVNFFSDGKVIEIKVSDNGVGISKEDLSRLFQKFGRLDNSYVAAATSGGTGLGLYISKSLVELMHGTIKASSEGVGKGATFTFSLPIATPEIVAQSEKYTKRPVGEAKVLEPVAI</sequence>
<comment type="caution">
    <text evidence="15">The sequence shown here is derived from an EMBL/GenBank/DDBJ whole genome shotgun (WGS) entry which is preliminary data.</text>
</comment>
<protein>
    <recommendedName>
        <fullName evidence="4">histidine kinase</fullName>
        <ecNumber evidence="4">2.7.13.3</ecNumber>
    </recommendedName>
</protein>
<keyword evidence="13" id="KW-0812">Transmembrane</keyword>
<dbReference type="InterPro" id="IPR003661">
    <property type="entry name" value="HisK_dim/P_dom"/>
</dbReference>
<evidence type="ECO:0000259" key="14">
    <source>
        <dbReference type="PROSITE" id="PS50109"/>
    </source>
</evidence>
<keyword evidence="13" id="KW-1133">Transmembrane helix</keyword>
<keyword evidence="11" id="KW-0902">Two-component regulatory system</keyword>
<dbReference type="Gene3D" id="1.10.287.130">
    <property type="match status" value="1"/>
</dbReference>
<evidence type="ECO:0000313" key="16">
    <source>
        <dbReference type="Proteomes" id="UP000176405"/>
    </source>
</evidence>
<dbReference type="PRINTS" id="PR00344">
    <property type="entry name" value="BCTRLSENSOR"/>
</dbReference>
<keyword evidence="5" id="KW-1003">Cell membrane</keyword>
<keyword evidence="9" id="KW-0418">Kinase</keyword>
<dbReference type="GO" id="GO:0045121">
    <property type="term" value="C:membrane raft"/>
    <property type="evidence" value="ECO:0007669"/>
    <property type="project" value="UniProtKB-SubCell"/>
</dbReference>
<name>A0A1F5K2K1_9BACT</name>
<evidence type="ECO:0000256" key="12">
    <source>
        <dbReference type="ARBA" id="ARBA00023136"/>
    </source>
</evidence>
<dbReference type="GO" id="GO:0005886">
    <property type="term" value="C:plasma membrane"/>
    <property type="evidence" value="ECO:0007669"/>
    <property type="project" value="UniProtKB-SubCell"/>
</dbReference>
<keyword evidence="12 13" id="KW-0472">Membrane</keyword>
<dbReference type="Gene3D" id="3.30.450.40">
    <property type="match status" value="1"/>
</dbReference>
<dbReference type="InterPro" id="IPR050736">
    <property type="entry name" value="Sensor_HK_Regulatory"/>
</dbReference>
<dbReference type="CDD" id="cd00082">
    <property type="entry name" value="HisKA"/>
    <property type="match status" value="1"/>
</dbReference>
<gene>
    <name evidence="15" type="ORF">A3E45_03185</name>
</gene>
<evidence type="ECO:0000313" key="15">
    <source>
        <dbReference type="EMBL" id="OGE35106.1"/>
    </source>
</evidence>
<keyword evidence="8" id="KW-0547">Nucleotide-binding</keyword>
<dbReference type="InterPro" id="IPR036097">
    <property type="entry name" value="HisK_dim/P_sf"/>
</dbReference>
<dbReference type="InterPro" id="IPR029016">
    <property type="entry name" value="GAF-like_dom_sf"/>
</dbReference>
<dbReference type="InterPro" id="IPR005467">
    <property type="entry name" value="His_kinase_dom"/>
</dbReference>
<evidence type="ECO:0000256" key="6">
    <source>
        <dbReference type="ARBA" id="ARBA00022553"/>
    </source>
</evidence>
<dbReference type="STRING" id="1797780.A3E45_03185"/>
<evidence type="ECO:0000256" key="8">
    <source>
        <dbReference type="ARBA" id="ARBA00022741"/>
    </source>
</evidence>
<keyword evidence="7" id="KW-0808">Transferase</keyword>
<dbReference type="Pfam" id="PF00512">
    <property type="entry name" value="HisKA"/>
    <property type="match status" value="1"/>
</dbReference>
<dbReference type="InterPro" id="IPR036890">
    <property type="entry name" value="HATPase_C_sf"/>
</dbReference>
<evidence type="ECO:0000256" key="10">
    <source>
        <dbReference type="ARBA" id="ARBA00022840"/>
    </source>
</evidence>
<evidence type="ECO:0000256" key="4">
    <source>
        <dbReference type="ARBA" id="ARBA00012438"/>
    </source>
</evidence>
<keyword evidence="10" id="KW-0067">ATP-binding</keyword>
<evidence type="ECO:0000256" key="7">
    <source>
        <dbReference type="ARBA" id="ARBA00022679"/>
    </source>
</evidence>
<dbReference type="PROSITE" id="PS50109">
    <property type="entry name" value="HIS_KIN"/>
    <property type="match status" value="1"/>
</dbReference>
<proteinExistence type="predicted"/>